<evidence type="ECO:0000313" key="2">
    <source>
        <dbReference type="EMBL" id="EXC21434.1"/>
    </source>
</evidence>
<protein>
    <submittedName>
        <fullName evidence="2">Uncharacterized protein</fullName>
    </submittedName>
</protein>
<organism evidence="2 3">
    <name type="scientific">Morus notabilis</name>
    <dbReference type="NCBI Taxonomy" id="981085"/>
    <lineage>
        <taxon>Eukaryota</taxon>
        <taxon>Viridiplantae</taxon>
        <taxon>Streptophyta</taxon>
        <taxon>Embryophyta</taxon>
        <taxon>Tracheophyta</taxon>
        <taxon>Spermatophyta</taxon>
        <taxon>Magnoliopsida</taxon>
        <taxon>eudicotyledons</taxon>
        <taxon>Gunneridae</taxon>
        <taxon>Pentapetalae</taxon>
        <taxon>rosids</taxon>
        <taxon>fabids</taxon>
        <taxon>Rosales</taxon>
        <taxon>Moraceae</taxon>
        <taxon>Moreae</taxon>
        <taxon>Morus</taxon>
    </lineage>
</organism>
<reference evidence="3" key="1">
    <citation type="submission" date="2013-01" db="EMBL/GenBank/DDBJ databases">
        <title>Draft Genome Sequence of a Mulberry Tree, Morus notabilis C.K. Schneid.</title>
        <authorList>
            <person name="He N."/>
            <person name="Zhao S."/>
        </authorList>
    </citation>
    <scope>NUCLEOTIDE SEQUENCE</scope>
</reference>
<feature type="compositionally biased region" description="Basic and acidic residues" evidence="1">
    <location>
        <begin position="51"/>
        <end position="67"/>
    </location>
</feature>
<proteinExistence type="predicted"/>
<gene>
    <name evidence="2" type="ORF">L484_011876</name>
</gene>
<accession>W9SCK0</accession>
<feature type="region of interest" description="Disordered" evidence="1">
    <location>
        <begin position="51"/>
        <end position="73"/>
    </location>
</feature>
<keyword evidence="3" id="KW-1185">Reference proteome</keyword>
<dbReference type="AlphaFoldDB" id="W9SCK0"/>
<sequence length="73" mass="8224">MAASLLTTTPPPLPSKLVLSKTHLRILSVLCVALGEFWGFLEKVSEFGKMKEGERKRRGGREEEREKKGKKIV</sequence>
<dbReference type="Proteomes" id="UP000030645">
    <property type="component" value="Unassembled WGS sequence"/>
</dbReference>
<evidence type="ECO:0000256" key="1">
    <source>
        <dbReference type="SAM" id="MobiDB-lite"/>
    </source>
</evidence>
<name>W9SCK0_9ROSA</name>
<evidence type="ECO:0000313" key="3">
    <source>
        <dbReference type="Proteomes" id="UP000030645"/>
    </source>
</evidence>
<dbReference type="EMBL" id="KE345942">
    <property type="protein sequence ID" value="EXC21434.1"/>
    <property type="molecule type" value="Genomic_DNA"/>
</dbReference>